<evidence type="ECO:0000256" key="2">
    <source>
        <dbReference type="ARBA" id="ARBA00023015"/>
    </source>
</evidence>
<protein>
    <submittedName>
        <fullName evidence="6">Transcriptional regulator, LysR family protein</fullName>
    </submittedName>
</protein>
<dbReference type="SUPFAM" id="SSF46785">
    <property type="entry name" value="Winged helix' DNA-binding domain"/>
    <property type="match status" value="1"/>
</dbReference>
<evidence type="ECO:0000313" key="7">
    <source>
        <dbReference type="Proteomes" id="UP000034883"/>
    </source>
</evidence>
<keyword evidence="2" id="KW-0805">Transcription regulation</keyword>
<sequence length="315" mass="34331">MTPDALRGLDVPLLVALSSLLETANVTASARALGRTQSSMSRTLARLRELFGDPLLVPVGRAMRPTPRAEELRPAVVQVLEGIGRLLAPPRPFSPREARRVVRIAASDYASVVLLNGWIDELRREAPGVVVQVSPVDASSIDPLARGELDLAIAPFLAGVALDQFVVRSLLRDEHVCVMRRDHPMAKKKLALRDYLALEHAMVASVLPTVSSVDEALHRLRVTRTIAARMPSVVSALMLVAQSDLVATSFARAVPPFGGMLVAKPLPFSVPPLELSVMWHPRETGDAFHRWLRESLLAHAATGRPRKRRSAPSRA</sequence>
<organism evidence="6 7">
    <name type="scientific">Sandaracinus amylolyticus</name>
    <dbReference type="NCBI Taxonomy" id="927083"/>
    <lineage>
        <taxon>Bacteria</taxon>
        <taxon>Pseudomonadati</taxon>
        <taxon>Myxococcota</taxon>
        <taxon>Polyangia</taxon>
        <taxon>Polyangiales</taxon>
        <taxon>Sandaracinaceae</taxon>
        <taxon>Sandaracinus</taxon>
    </lineage>
</organism>
<dbReference type="PROSITE" id="PS50931">
    <property type="entry name" value="HTH_LYSR"/>
    <property type="match status" value="1"/>
</dbReference>
<dbReference type="KEGG" id="samy:DB32_000311"/>
<dbReference type="GO" id="GO:0003700">
    <property type="term" value="F:DNA-binding transcription factor activity"/>
    <property type="evidence" value="ECO:0007669"/>
    <property type="project" value="InterPro"/>
</dbReference>
<dbReference type="InterPro" id="IPR036388">
    <property type="entry name" value="WH-like_DNA-bd_sf"/>
</dbReference>
<dbReference type="Gene3D" id="1.10.10.10">
    <property type="entry name" value="Winged helix-like DNA-binding domain superfamily/Winged helix DNA-binding domain"/>
    <property type="match status" value="1"/>
</dbReference>
<dbReference type="InterPro" id="IPR005119">
    <property type="entry name" value="LysR_subst-bd"/>
</dbReference>
<dbReference type="CDD" id="cd08417">
    <property type="entry name" value="PBP2_Nitroaromatics_like"/>
    <property type="match status" value="1"/>
</dbReference>
<dbReference type="RefSeq" id="WP_053230629.1">
    <property type="nucleotide sequence ID" value="NZ_CP011125.1"/>
</dbReference>
<accession>A0A0F6VYW1</accession>
<dbReference type="Gene3D" id="3.40.190.10">
    <property type="entry name" value="Periplasmic binding protein-like II"/>
    <property type="match status" value="2"/>
</dbReference>
<dbReference type="EMBL" id="CP011125">
    <property type="protein sequence ID" value="AKF03162.1"/>
    <property type="molecule type" value="Genomic_DNA"/>
</dbReference>
<dbReference type="InterPro" id="IPR050389">
    <property type="entry name" value="LysR-type_TF"/>
</dbReference>
<name>A0A0F6VYW1_9BACT</name>
<dbReference type="Pfam" id="PF03466">
    <property type="entry name" value="LysR_substrate"/>
    <property type="match status" value="1"/>
</dbReference>
<evidence type="ECO:0000313" key="6">
    <source>
        <dbReference type="EMBL" id="AKF03162.1"/>
    </source>
</evidence>
<evidence type="ECO:0000256" key="1">
    <source>
        <dbReference type="ARBA" id="ARBA00009437"/>
    </source>
</evidence>
<keyword evidence="7" id="KW-1185">Reference proteome</keyword>
<dbReference type="PANTHER" id="PTHR30118:SF15">
    <property type="entry name" value="TRANSCRIPTIONAL REGULATORY PROTEIN"/>
    <property type="match status" value="1"/>
</dbReference>
<evidence type="ECO:0000256" key="3">
    <source>
        <dbReference type="ARBA" id="ARBA00023125"/>
    </source>
</evidence>
<keyword evidence="3" id="KW-0238">DNA-binding</keyword>
<gene>
    <name evidence="6" type="ORF">DB32_000311</name>
</gene>
<dbReference type="PANTHER" id="PTHR30118">
    <property type="entry name" value="HTH-TYPE TRANSCRIPTIONAL REGULATOR LEUO-RELATED"/>
    <property type="match status" value="1"/>
</dbReference>
<dbReference type="AlphaFoldDB" id="A0A0F6VYW1"/>
<proteinExistence type="inferred from homology"/>
<dbReference type="GO" id="GO:0003677">
    <property type="term" value="F:DNA binding"/>
    <property type="evidence" value="ECO:0007669"/>
    <property type="project" value="UniProtKB-KW"/>
</dbReference>
<reference evidence="6 7" key="1">
    <citation type="submission" date="2015-03" db="EMBL/GenBank/DDBJ databases">
        <title>Genome assembly of Sandaracinus amylolyticus DSM 53668.</title>
        <authorList>
            <person name="Sharma G."/>
            <person name="Subramanian S."/>
        </authorList>
    </citation>
    <scope>NUCLEOTIDE SEQUENCE [LARGE SCALE GENOMIC DNA]</scope>
    <source>
        <strain evidence="6 7">DSM 53668</strain>
    </source>
</reference>
<evidence type="ECO:0000259" key="5">
    <source>
        <dbReference type="PROSITE" id="PS50931"/>
    </source>
</evidence>
<feature type="domain" description="HTH lysR-type" evidence="5">
    <location>
        <begin position="9"/>
        <end position="66"/>
    </location>
</feature>
<dbReference type="STRING" id="927083.DB32_000311"/>
<dbReference type="OrthoDB" id="5317428at2"/>
<keyword evidence="4" id="KW-0804">Transcription</keyword>
<dbReference type="InterPro" id="IPR036390">
    <property type="entry name" value="WH_DNA-bd_sf"/>
</dbReference>
<comment type="similarity">
    <text evidence="1">Belongs to the LysR transcriptional regulatory family.</text>
</comment>
<dbReference type="Proteomes" id="UP000034883">
    <property type="component" value="Chromosome"/>
</dbReference>
<dbReference type="Pfam" id="PF00126">
    <property type="entry name" value="HTH_1"/>
    <property type="match status" value="1"/>
</dbReference>
<dbReference type="SUPFAM" id="SSF53850">
    <property type="entry name" value="Periplasmic binding protein-like II"/>
    <property type="match status" value="1"/>
</dbReference>
<dbReference type="InterPro" id="IPR037402">
    <property type="entry name" value="YidZ_PBP2"/>
</dbReference>
<dbReference type="InterPro" id="IPR000847">
    <property type="entry name" value="LysR_HTH_N"/>
</dbReference>
<evidence type="ECO:0000256" key="4">
    <source>
        <dbReference type="ARBA" id="ARBA00023163"/>
    </source>
</evidence>